<evidence type="ECO:0000313" key="3">
    <source>
        <dbReference type="EMBL" id="PFH37663.1"/>
    </source>
</evidence>
<comment type="caution">
    <text evidence="3">The sequence shown here is derived from an EMBL/GenBank/DDBJ whole genome shotgun (WGS) entry which is preliminary data.</text>
</comment>
<dbReference type="UniPathway" id="UPA00251">
    <property type="reaction ID" value="UER00320"/>
</dbReference>
<evidence type="ECO:0000256" key="1">
    <source>
        <dbReference type="RuleBase" id="RU366031"/>
    </source>
</evidence>
<comment type="function">
    <text evidence="1">Catalyzes cyclization of the linear tetrapyrrole, hydroxymethylbilane, to the macrocyclic uroporphyrinogen III.</text>
</comment>
<dbReference type="EC" id="4.2.1.75" evidence="1"/>
<feature type="compositionally biased region" description="Basic and acidic residues" evidence="2">
    <location>
        <begin position="895"/>
        <end position="923"/>
    </location>
</feature>
<dbReference type="PANTHER" id="PTHR38042:SF1">
    <property type="entry name" value="UROPORPHYRINOGEN-III SYNTHASE, CHLOROPLASTIC"/>
    <property type="match status" value="1"/>
</dbReference>
<dbReference type="RefSeq" id="XP_029221672.1">
    <property type="nucleotide sequence ID" value="XM_029358760.1"/>
</dbReference>
<dbReference type="Proteomes" id="UP000224006">
    <property type="component" value="Chromosome I"/>
</dbReference>
<dbReference type="OrthoDB" id="10432926at2759"/>
<dbReference type="InterPro" id="IPR036108">
    <property type="entry name" value="4pyrrol_syn_uPrphyn_synt_sf"/>
</dbReference>
<feature type="compositionally biased region" description="Acidic residues" evidence="2">
    <location>
        <begin position="511"/>
        <end position="525"/>
    </location>
</feature>
<feature type="compositionally biased region" description="Polar residues" evidence="2">
    <location>
        <begin position="529"/>
        <end position="541"/>
    </location>
</feature>
<dbReference type="KEGG" id="bbes:BESB_000050"/>
<feature type="compositionally biased region" description="Polar residues" evidence="2">
    <location>
        <begin position="395"/>
        <end position="406"/>
    </location>
</feature>
<feature type="region of interest" description="Disordered" evidence="2">
    <location>
        <begin position="510"/>
        <end position="585"/>
    </location>
</feature>
<keyword evidence="1" id="KW-0456">Lyase</keyword>
<gene>
    <name evidence="3" type="ORF">BESB_000050</name>
</gene>
<keyword evidence="4" id="KW-1185">Reference proteome</keyword>
<dbReference type="EMBL" id="NWUJ01000001">
    <property type="protein sequence ID" value="PFH37663.1"/>
    <property type="molecule type" value="Genomic_DNA"/>
</dbReference>
<sequence length="969" mass="100766">MSSAALPLRLISAQSSDAIHPPRKPFACSLRAPADLSAVSAERFAAAEASAALLEVPPFDYMCLSSPEAARVFARSWRRTLASLLPLLAAGAESQPAATPLAPASPLAPPSSPSVVFRACARSLPAGSIVCVGEGTRRAAEEALLEEFVRMCGLQADPRGGEAETREPEASAHCGPDKGPAEGDDGAGHPAAGERREPPQGVGPTRKCEGGRNAPAVHESDEEKKRALDAVRAFFSSFSPSTATAASLAAELPPRPPLFSLLSEDSRACSGAPSPASGSETLAGADLQRAASRGCLGHLTPGCAYTPHQRLRIAGGPLTFCPCRLQTRVLWPTSALAAEGLSRSLERRKLEELEAGLSEKNVSLSCPESGGADAEGSCRGSVDLPPELAGGATLASASDNQGSLSSLREAAQREQTDAQVAKATRREGDACEAGEAAEASAQQAEVLWPSLPLFQVNRLNVYTTVQRMLSLGDREALLDALKVTVGEEVAESRASGDTPAGATRCAAATCEDAEAEENGEAEEAETERVTSPESVATSETYGEQREAWASSAADSAAAEAPQGRAGAAGREAQRKRREEELERDRACGGETHLACIMFGSPSAVWSWVANGLPLSHASLSAPVIPSYTAIHAGAKQLTLDSLQAEPGARAFSASEEASTEPGGSQSARRGDKRVASTEADFLKLLEACKNSLLEGREVAQRRQGEAQRLIAVAIGPTTAAAARQAGFAKVVSASRPGVSGWAGALLQAVSDHRRLKEVRGPWGAACEGREGEAKAEKTANEYRAGRRSDDSADGGVASFAGNVRVLVVLTREEGKNMELVSALEATEGVTLEFASLSSASVEASDRRPPTEDRPRNLSLSGAFSPNPAPLGPGARRGGAGPGQESVLEEQQPRLQSEDRETLGGEKKGADGGKENVEGGSDKKTVALKVLEVPLLRTESTRGIFKRAQSVLEAYVAANAFSQVVSAKPA</sequence>
<dbReference type="GO" id="GO:0006782">
    <property type="term" value="P:protoporphyrinogen IX biosynthetic process"/>
    <property type="evidence" value="ECO:0007669"/>
    <property type="project" value="UniProtKB-UniRule"/>
</dbReference>
<dbReference type="GeneID" id="40305068"/>
<accession>A0A2A9MNV7</accession>
<feature type="compositionally biased region" description="Basic and acidic residues" evidence="2">
    <location>
        <begin position="576"/>
        <end position="585"/>
    </location>
</feature>
<feature type="compositionally biased region" description="Basic and acidic residues" evidence="2">
    <location>
        <begin position="843"/>
        <end position="855"/>
    </location>
</feature>
<comment type="pathway">
    <text evidence="1">Porphyrin-containing compound metabolism; protoporphyrin-IX biosynthesis; coproporphyrinogen-III from 5-aminolevulinate: step 3/4.</text>
</comment>
<dbReference type="PANTHER" id="PTHR38042">
    <property type="entry name" value="UROPORPHYRINOGEN-III SYNTHASE, CHLOROPLASTIC"/>
    <property type="match status" value="1"/>
</dbReference>
<comment type="similarity">
    <text evidence="1">Belongs to the uroporphyrinogen-III synthase family.</text>
</comment>
<dbReference type="SUPFAM" id="SSF69618">
    <property type="entry name" value="HemD-like"/>
    <property type="match status" value="1"/>
</dbReference>
<dbReference type="VEuPathDB" id="ToxoDB:BESB_000050"/>
<dbReference type="AlphaFoldDB" id="A0A2A9MNV7"/>
<protein>
    <recommendedName>
        <fullName evidence="1">Uroporphyrinogen-III synthase</fullName>
        <ecNumber evidence="1">4.2.1.75</ecNumber>
    </recommendedName>
</protein>
<feature type="compositionally biased region" description="Low complexity" evidence="2">
    <location>
        <begin position="547"/>
        <end position="570"/>
    </location>
</feature>
<comment type="catalytic activity">
    <reaction evidence="1">
        <text>hydroxymethylbilane = uroporphyrinogen III + H2O</text>
        <dbReference type="Rhea" id="RHEA:18965"/>
        <dbReference type="ChEBI" id="CHEBI:15377"/>
        <dbReference type="ChEBI" id="CHEBI:57308"/>
        <dbReference type="ChEBI" id="CHEBI:57845"/>
        <dbReference type="EC" id="4.2.1.75"/>
    </reaction>
</comment>
<dbReference type="GO" id="GO:0006780">
    <property type="term" value="P:uroporphyrinogen III biosynthetic process"/>
    <property type="evidence" value="ECO:0007669"/>
    <property type="project" value="UniProtKB-UniRule"/>
</dbReference>
<name>A0A2A9MNV7_BESBE</name>
<organism evidence="3 4">
    <name type="scientific">Besnoitia besnoiti</name>
    <name type="common">Apicomplexan protozoan</name>
    <dbReference type="NCBI Taxonomy" id="94643"/>
    <lineage>
        <taxon>Eukaryota</taxon>
        <taxon>Sar</taxon>
        <taxon>Alveolata</taxon>
        <taxon>Apicomplexa</taxon>
        <taxon>Conoidasida</taxon>
        <taxon>Coccidia</taxon>
        <taxon>Eucoccidiorida</taxon>
        <taxon>Eimeriorina</taxon>
        <taxon>Sarcocystidae</taxon>
        <taxon>Besnoitia</taxon>
    </lineage>
</organism>
<dbReference type="GO" id="GO:0004852">
    <property type="term" value="F:uroporphyrinogen-III synthase activity"/>
    <property type="evidence" value="ECO:0007669"/>
    <property type="project" value="UniProtKB-UniRule"/>
</dbReference>
<keyword evidence="1" id="KW-0627">Porphyrin biosynthesis</keyword>
<dbReference type="InterPro" id="IPR039793">
    <property type="entry name" value="UROS/Hem4"/>
</dbReference>
<evidence type="ECO:0000313" key="4">
    <source>
        <dbReference type="Proteomes" id="UP000224006"/>
    </source>
</evidence>
<proteinExistence type="inferred from homology"/>
<feature type="region of interest" description="Disordered" evidence="2">
    <location>
        <begin position="646"/>
        <end position="673"/>
    </location>
</feature>
<feature type="region of interest" description="Disordered" evidence="2">
    <location>
        <begin position="394"/>
        <end position="427"/>
    </location>
</feature>
<evidence type="ECO:0000256" key="2">
    <source>
        <dbReference type="SAM" id="MobiDB-lite"/>
    </source>
</evidence>
<reference evidence="3 4" key="1">
    <citation type="submission" date="2017-09" db="EMBL/GenBank/DDBJ databases">
        <title>Genome sequencing of Besnoitia besnoiti strain Bb-Ger1.</title>
        <authorList>
            <person name="Schares G."/>
            <person name="Venepally P."/>
            <person name="Lorenzi H.A."/>
        </authorList>
    </citation>
    <scope>NUCLEOTIDE SEQUENCE [LARGE SCALE GENOMIC DNA]</scope>
    <source>
        <strain evidence="3 4">Bb-Ger1</strain>
    </source>
</reference>
<feature type="region of interest" description="Disordered" evidence="2">
    <location>
        <begin position="836"/>
        <end position="923"/>
    </location>
</feature>
<feature type="compositionally biased region" description="Basic and acidic residues" evidence="2">
    <location>
        <begin position="159"/>
        <end position="181"/>
    </location>
</feature>
<feature type="region of interest" description="Disordered" evidence="2">
    <location>
        <begin position="158"/>
        <end position="224"/>
    </location>
</feature>